<dbReference type="Proteomes" id="UP000053557">
    <property type="component" value="Unassembled WGS sequence"/>
</dbReference>
<protein>
    <submittedName>
        <fullName evidence="1">Antitoxin</fullName>
    </submittedName>
</protein>
<accession>A0A124IW26</accession>
<dbReference type="GO" id="GO:0006355">
    <property type="term" value="P:regulation of DNA-templated transcription"/>
    <property type="evidence" value="ECO:0007669"/>
    <property type="project" value="InterPro"/>
</dbReference>
<dbReference type="InterPro" id="IPR013321">
    <property type="entry name" value="Arc_rbn_hlx_hlx"/>
</dbReference>
<proteinExistence type="predicted"/>
<dbReference type="AlphaFoldDB" id="A0A124IW26"/>
<keyword evidence="2" id="KW-1185">Reference proteome</keyword>
<dbReference type="EMBL" id="LPVJ01000030">
    <property type="protein sequence ID" value="KUO96034.1"/>
    <property type="molecule type" value="Genomic_DNA"/>
</dbReference>
<dbReference type="Gene3D" id="1.10.1220.10">
    <property type="entry name" value="Met repressor-like"/>
    <property type="match status" value="1"/>
</dbReference>
<dbReference type="RefSeq" id="WP_067715511.1">
    <property type="nucleotide sequence ID" value="NZ_LPVJ01000030.1"/>
</dbReference>
<evidence type="ECO:0000313" key="1">
    <source>
        <dbReference type="EMBL" id="KUO96034.1"/>
    </source>
</evidence>
<sequence>MGMLDEVDTLVARDRESRSNVIRQATALYLKERKKQIIRESLQQGYLEMAPINLRLASEAFDAEVEAVMIAERLVSGV</sequence>
<gene>
    <name evidence="1" type="ORF">ATW55_02570</name>
</gene>
<dbReference type="OrthoDB" id="1634058at2"/>
<evidence type="ECO:0000313" key="2">
    <source>
        <dbReference type="Proteomes" id="UP000053557"/>
    </source>
</evidence>
<organism evidence="1 2">
    <name type="scientific">Ferroacidibacillus organovorans</name>
    <dbReference type="NCBI Taxonomy" id="1765683"/>
    <lineage>
        <taxon>Bacteria</taxon>
        <taxon>Bacillati</taxon>
        <taxon>Bacillota</taxon>
        <taxon>Bacilli</taxon>
        <taxon>Bacillales</taxon>
        <taxon>Alicyclobacillaceae</taxon>
        <taxon>Ferroacidibacillus</taxon>
    </lineage>
</organism>
<reference evidence="1 2" key="1">
    <citation type="submission" date="2015-12" db="EMBL/GenBank/DDBJ databases">
        <title>Draft genome sequence of Acidibacillus ferrooxidans ITV001, isolated from a chalcopyrite acid mine drainage site in Brazil.</title>
        <authorList>
            <person name="Dall'Agnol H."/>
            <person name="Nancucheo I."/>
            <person name="Johnson B."/>
            <person name="Oliveira R."/>
            <person name="Leite L."/>
            <person name="Pylro V."/>
            <person name="Nunes G.L."/>
            <person name="Tzotzos G."/>
            <person name="Fernandes G.R."/>
            <person name="Dutra J."/>
            <person name="Orellana S.C."/>
            <person name="Oliveira G."/>
        </authorList>
    </citation>
    <scope>NUCLEOTIDE SEQUENCE [LARGE SCALE GENOMIC DNA]</scope>
    <source>
        <strain evidence="2">ITV01</strain>
    </source>
</reference>
<comment type="caution">
    <text evidence="1">The sequence shown here is derived from an EMBL/GenBank/DDBJ whole genome shotgun (WGS) entry which is preliminary data.</text>
</comment>
<name>A0A124IW26_9BACL</name>